<evidence type="ECO:0008006" key="3">
    <source>
        <dbReference type="Google" id="ProtNLM"/>
    </source>
</evidence>
<name>A0A5E4Q2G2_9NEOP</name>
<accession>A0A5E4Q2G2</accession>
<gene>
    <name evidence="1" type="ORF">LSINAPIS_LOCUS3989</name>
</gene>
<evidence type="ECO:0000313" key="2">
    <source>
        <dbReference type="Proteomes" id="UP000324832"/>
    </source>
</evidence>
<dbReference type="EMBL" id="FZQP02001015">
    <property type="protein sequence ID" value="VVC91283.1"/>
    <property type="molecule type" value="Genomic_DNA"/>
</dbReference>
<reference evidence="1 2" key="1">
    <citation type="submission" date="2017-07" db="EMBL/GenBank/DDBJ databases">
        <authorList>
            <person name="Talla V."/>
            <person name="Backstrom N."/>
        </authorList>
    </citation>
    <scope>NUCLEOTIDE SEQUENCE [LARGE SCALE GENOMIC DNA]</scope>
</reference>
<protein>
    <recommendedName>
        <fullName evidence="3">Kazal-like domain-containing protein</fullName>
    </recommendedName>
</protein>
<dbReference type="SUPFAM" id="SSF100895">
    <property type="entry name" value="Kazal-type serine protease inhibitors"/>
    <property type="match status" value="1"/>
</dbReference>
<keyword evidence="2" id="KW-1185">Reference proteome</keyword>
<organism evidence="1 2">
    <name type="scientific">Leptidea sinapis</name>
    <dbReference type="NCBI Taxonomy" id="189913"/>
    <lineage>
        <taxon>Eukaryota</taxon>
        <taxon>Metazoa</taxon>
        <taxon>Ecdysozoa</taxon>
        <taxon>Arthropoda</taxon>
        <taxon>Hexapoda</taxon>
        <taxon>Insecta</taxon>
        <taxon>Pterygota</taxon>
        <taxon>Neoptera</taxon>
        <taxon>Endopterygota</taxon>
        <taxon>Lepidoptera</taxon>
        <taxon>Glossata</taxon>
        <taxon>Ditrysia</taxon>
        <taxon>Papilionoidea</taxon>
        <taxon>Pieridae</taxon>
        <taxon>Dismorphiinae</taxon>
        <taxon>Leptidea</taxon>
    </lineage>
</organism>
<sequence>MPEKWVNRFKKPFSPAWMDWCDPVHCNDYHRIACGFNEDRKRFQWFQSGCHIELNNLCSTYRGHLKYKPVSTKYCTMYVMFLRRSCPTVCHRKLEPVCAQSNFDGHIALFRNRCAFEKINCRNGIVSEYEETNMDLCVRLII</sequence>
<dbReference type="Gene3D" id="3.30.60.30">
    <property type="match status" value="1"/>
</dbReference>
<proteinExistence type="predicted"/>
<dbReference type="AlphaFoldDB" id="A0A5E4Q2G2"/>
<dbReference type="Proteomes" id="UP000324832">
    <property type="component" value="Unassembled WGS sequence"/>
</dbReference>
<dbReference type="InterPro" id="IPR036058">
    <property type="entry name" value="Kazal_dom_sf"/>
</dbReference>
<evidence type="ECO:0000313" key="1">
    <source>
        <dbReference type="EMBL" id="VVC91283.1"/>
    </source>
</evidence>